<dbReference type="InterPro" id="IPR042257">
    <property type="entry name" value="DGOK_C"/>
</dbReference>
<reference evidence="1 2" key="1">
    <citation type="submission" date="2017-07" db="EMBL/GenBank/DDBJ databases">
        <title>Niveispirillum cyanobacteriorum sp. nov., isolated from cyanobacterial aggregates in a eutrophic lake.</title>
        <authorList>
            <person name="Cai H."/>
        </authorList>
    </citation>
    <scope>NUCLEOTIDE SEQUENCE [LARGE SCALE GENOMIC DNA]</scope>
    <source>
        <strain evidence="2">TH1-14</strain>
    </source>
</reference>
<dbReference type="Gene3D" id="3.30.420.310">
    <property type="entry name" value="2-keto-3-deoxy-galactonokinase, C-terminal domain"/>
    <property type="match status" value="1"/>
</dbReference>
<organism evidence="1 2">
    <name type="scientific">Niveispirillum lacus</name>
    <dbReference type="NCBI Taxonomy" id="1981099"/>
    <lineage>
        <taxon>Bacteria</taxon>
        <taxon>Pseudomonadati</taxon>
        <taxon>Pseudomonadota</taxon>
        <taxon>Alphaproteobacteria</taxon>
        <taxon>Rhodospirillales</taxon>
        <taxon>Azospirillaceae</taxon>
        <taxon>Niveispirillum</taxon>
    </lineage>
</organism>
<sequence length="307" mass="31282">MRGDTPFIAGDWGTSNLRLWLCGADGTVLDRADGPGVAAVPGRAEAAFLDATAAWRAADGPLPALFCGMVGSTIGWVEAAYHPCPANVGSLASGLTRFTALGATMAIIPGLSTRNPQGAPDVMRGEETQILGALASHPDLGIGRRLLCLPGTHAKWVLLRDGTVVMFQTGFSGELFALLRGHSVLGRGTDGLLPQIGPAFIQGVQRSLTSAPLPHLLFEARSRQLLEGMSAQDALSFLSGLVIGADVVGGIAMAADGLDGPVTLVASPILTDAYAAALAATGRDTVALDGGELALAGLLSVRAAILS</sequence>
<dbReference type="InterPro" id="IPR042258">
    <property type="entry name" value="DGOK_N"/>
</dbReference>
<comment type="caution">
    <text evidence="1">The sequence shown here is derived from an EMBL/GenBank/DDBJ whole genome shotgun (WGS) entry which is preliminary data.</text>
</comment>
<name>A0A255YS72_9PROT</name>
<evidence type="ECO:0000313" key="2">
    <source>
        <dbReference type="Proteomes" id="UP000216998"/>
    </source>
</evidence>
<dbReference type="GO" id="GO:0034194">
    <property type="term" value="P:D-galactonate catabolic process"/>
    <property type="evidence" value="ECO:0007669"/>
    <property type="project" value="InterPro"/>
</dbReference>
<dbReference type="OrthoDB" id="256574at2"/>
<protein>
    <recommendedName>
        <fullName evidence="3">2-dehydro-3-deoxygalactonokinase</fullName>
    </recommendedName>
</protein>
<dbReference type="Pfam" id="PF05035">
    <property type="entry name" value="DGOK"/>
    <property type="match status" value="1"/>
</dbReference>
<dbReference type="RefSeq" id="WP_094458177.1">
    <property type="nucleotide sequence ID" value="NZ_NOXU01000032.1"/>
</dbReference>
<dbReference type="GO" id="GO:0008671">
    <property type="term" value="F:2-dehydro-3-deoxygalactonokinase activity"/>
    <property type="evidence" value="ECO:0007669"/>
    <property type="project" value="InterPro"/>
</dbReference>
<evidence type="ECO:0000313" key="1">
    <source>
        <dbReference type="EMBL" id="OYQ31495.1"/>
    </source>
</evidence>
<keyword evidence="2" id="KW-1185">Reference proteome</keyword>
<dbReference type="Gene3D" id="3.30.420.300">
    <property type="entry name" value="2-keto-3-deoxy-galactonokinase, substrate binding domain"/>
    <property type="match status" value="1"/>
</dbReference>
<dbReference type="EMBL" id="NOXU01000032">
    <property type="protein sequence ID" value="OYQ31495.1"/>
    <property type="molecule type" value="Genomic_DNA"/>
</dbReference>
<accession>A0A255YS72</accession>
<dbReference type="Proteomes" id="UP000216998">
    <property type="component" value="Unassembled WGS sequence"/>
</dbReference>
<proteinExistence type="predicted"/>
<dbReference type="InterPro" id="IPR007729">
    <property type="entry name" value="DGOK"/>
</dbReference>
<dbReference type="AlphaFoldDB" id="A0A255YS72"/>
<evidence type="ECO:0008006" key="3">
    <source>
        <dbReference type="Google" id="ProtNLM"/>
    </source>
</evidence>
<gene>
    <name evidence="1" type="ORF">CHU95_20325</name>
</gene>